<evidence type="ECO:0000256" key="3">
    <source>
        <dbReference type="ARBA" id="ARBA00022692"/>
    </source>
</evidence>
<evidence type="ECO:0000256" key="5">
    <source>
        <dbReference type="ARBA" id="ARBA00023136"/>
    </source>
</evidence>
<comment type="subcellular location">
    <subcellularLocation>
        <location evidence="1">Cell membrane</location>
        <topology evidence="1">Multi-pass membrane protein</topology>
    </subcellularLocation>
</comment>
<evidence type="ECO:0000259" key="8">
    <source>
        <dbReference type="Pfam" id="PF02687"/>
    </source>
</evidence>
<organism evidence="10 11">
    <name type="scientific">Rhodanobacter lycopersici</name>
    <dbReference type="NCBI Taxonomy" id="3162487"/>
    <lineage>
        <taxon>Bacteria</taxon>
        <taxon>Pseudomonadati</taxon>
        <taxon>Pseudomonadota</taxon>
        <taxon>Gammaproteobacteria</taxon>
        <taxon>Lysobacterales</taxon>
        <taxon>Rhodanobacteraceae</taxon>
        <taxon>Rhodanobacter</taxon>
    </lineage>
</organism>
<evidence type="ECO:0000259" key="9">
    <source>
        <dbReference type="Pfam" id="PF12704"/>
    </source>
</evidence>
<dbReference type="RefSeq" id="WP_367854213.1">
    <property type="nucleotide sequence ID" value="NZ_JBFOHK010000002.1"/>
</dbReference>
<dbReference type="InterPro" id="IPR003838">
    <property type="entry name" value="ABC3_permease_C"/>
</dbReference>
<feature type="transmembrane region" description="Helical" evidence="7">
    <location>
        <begin position="678"/>
        <end position="706"/>
    </location>
</feature>
<protein>
    <submittedName>
        <fullName evidence="10">ADOP family duplicated permease</fullName>
    </submittedName>
</protein>
<evidence type="ECO:0000256" key="4">
    <source>
        <dbReference type="ARBA" id="ARBA00022989"/>
    </source>
</evidence>
<evidence type="ECO:0000256" key="7">
    <source>
        <dbReference type="SAM" id="Phobius"/>
    </source>
</evidence>
<evidence type="ECO:0000313" key="10">
    <source>
        <dbReference type="EMBL" id="MEW9572157.1"/>
    </source>
</evidence>
<dbReference type="EMBL" id="JBFOHK010000002">
    <property type="protein sequence ID" value="MEW9572157.1"/>
    <property type="molecule type" value="Genomic_DNA"/>
</dbReference>
<keyword evidence="4 7" id="KW-1133">Transmembrane helix</keyword>
<feature type="transmembrane region" description="Helical" evidence="7">
    <location>
        <begin position="362"/>
        <end position="386"/>
    </location>
</feature>
<feature type="transmembrane region" description="Helical" evidence="7">
    <location>
        <begin position="271"/>
        <end position="296"/>
    </location>
</feature>
<keyword evidence="2" id="KW-1003">Cell membrane</keyword>
<dbReference type="Proteomes" id="UP001556220">
    <property type="component" value="Unassembled WGS sequence"/>
</dbReference>
<dbReference type="NCBIfam" id="TIGR03434">
    <property type="entry name" value="ADOP"/>
    <property type="match status" value="1"/>
</dbReference>
<name>A0ABV3QEB9_9GAMM</name>
<dbReference type="InterPro" id="IPR050250">
    <property type="entry name" value="Macrolide_Exporter_MacB"/>
</dbReference>
<dbReference type="Pfam" id="PF02687">
    <property type="entry name" value="FtsX"/>
    <property type="match status" value="2"/>
</dbReference>
<feature type="domain" description="ABC3 transporter permease C-terminal" evidence="8">
    <location>
        <begin position="683"/>
        <end position="796"/>
    </location>
</feature>
<comment type="similarity">
    <text evidence="6">Belongs to the ABC-4 integral membrane protein family.</text>
</comment>
<feature type="transmembrane region" description="Helical" evidence="7">
    <location>
        <begin position="21"/>
        <end position="43"/>
    </location>
</feature>
<dbReference type="PANTHER" id="PTHR30572:SF4">
    <property type="entry name" value="ABC TRANSPORTER PERMEASE YTRF"/>
    <property type="match status" value="1"/>
</dbReference>
<feature type="transmembrane region" description="Helical" evidence="7">
    <location>
        <begin position="770"/>
        <end position="790"/>
    </location>
</feature>
<evidence type="ECO:0000256" key="2">
    <source>
        <dbReference type="ARBA" id="ARBA00022475"/>
    </source>
</evidence>
<dbReference type="Pfam" id="PF12704">
    <property type="entry name" value="MacB_PCD"/>
    <property type="match status" value="2"/>
</dbReference>
<sequence length="805" mass="84434">MNVWLAEIWQAWRASLRRPGFLLLAAAVLALGIGATVAVFALIDQVLLKPLPYAQPAQLASLGRDTLDRQVSPLQYQHLQSLSGVSSMGLFKAGLTPANVTGDGEPEQIQALEVDRGLLPTLGVRLVMGRNFDAAEDSPHGAKAVILSYGLWQRRYAGDAHVIGRSLPLEGNAYDIVGVLPPDFDLLGGPDLLLPAALPAQSRDIGTNYLAVARMSPGTSLGALGAQVATRLHAMYAAIGGSQGEAGLRTRYDAVGLRAGLQEASSRVLSMFMVSALFVLLIAFVNLVNLMVLRALARAHDVAVRAALGAPAMRLAWPALAEGTLVGLTGAVAGMGLASLGLDALRGFMPVEWQADAVRASGWLSWGVALAIGMAGALLSALLGLWRGRAATTIDELREGGRNGIGRHGGLLGKVLVVVQVTLATTLLCGAGLFLHALRDAAQTPLGFSMQGVLTFELAPIKADYPDVPSVQQLSQRLLDRLRAIPGVVDVAAGTNLPVGDQLNMPMRAPGGEADSVEYRGVSPGYFAAFGIPLRSGRGFEQTDGAGSAAVAVVNQAYARAYLGGNALGKTLEMAFGTAGNPVMRVVGVVADTRQSGPLQAALPMVYVPLAQVPDTVMGMIRDFMPLRFALRTHGRPDDYRGAVRAAVAEVAPRQPIANLRDLADIARGMTEPVRLDLLLVGLFALMALLLAAAGMYAVMAVAVAARRREFGVRLALGAAPLQLARLVMRTGLFQVLAGLCLGVGTGWLLTGWLRSVVDSMAGIRFEPLVVAWVCMVLAVAGLAACLLPAMRASRVAPMHALRGE</sequence>
<dbReference type="PANTHER" id="PTHR30572">
    <property type="entry name" value="MEMBRANE COMPONENT OF TRANSPORTER-RELATED"/>
    <property type="match status" value="1"/>
</dbReference>
<keyword evidence="5 7" id="KW-0472">Membrane</keyword>
<keyword evidence="11" id="KW-1185">Reference proteome</keyword>
<proteinExistence type="inferred from homology"/>
<feature type="domain" description="MacB-like periplasmic core" evidence="9">
    <location>
        <begin position="23"/>
        <end position="229"/>
    </location>
</feature>
<feature type="transmembrane region" description="Helical" evidence="7">
    <location>
        <begin position="727"/>
        <end position="750"/>
    </location>
</feature>
<gene>
    <name evidence="10" type="ORF">ABQJ54_10360</name>
</gene>
<evidence type="ECO:0000256" key="1">
    <source>
        <dbReference type="ARBA" id="ARBA00004651"/>
    </source>
</evidence>
<feature type="domain" description="ABC3 transporter permease C-terminal" evidence="8">
    <location>
        <begin position="274"/>
        <end position="386"/>
    </location>
</feature>
<comment type="caution">
    <text evidence="10">The sequence shown here is derived from an EMBL/GenBank/DDBJ whole genome shotgun (WGS) entry which is preliminary data.</text>
</comment>
<evidence type="ECO:0000313" key="11">
    <source>
        <dbReference type="Proteomes" id="UP001556220"/>
    </source>
</evidence>
<feature type="transmembrane region" description="Helical" evidence="7">
    <location>
        <begin position="411"/>
        <end position="435"/>
    </location>
</feature>
<accession>A0ABV3QEB9</accession>
<feature type="transmembrane region" description="Helical" evidence="7">
    <location>
        <begin position="317"/>
        <end position="342"/>
    </location>
</feature>
<keyword evidence="3 7" id="KW-0812">Transmembrane</keyword>
<feature type="domain" description="MacB-like periplasmic core" evidence="9">
    <location>
        <begin position="423"/>
        <end position="616"/>
    </location>
</feature>
<dbReference type="InterPro" id="IPR017800">
    <property type="entry name" value="ADOP"/>
</dbReference>
<evidence type="ECO:0000256" key="6">
    <source>
        <dbReference type="ARBA" id="ARBA00038076"/>
    </source>
</evidence>
<dbReference type="InterPro" id="IPR025857">
    <property type="entry name" value="MacB_PCD"/>
</dbReference>
<reference evidence="10 11" key="1">
    <citation type="submission" date="2024-06" db="EMBL/GenBank/DDBJ databases">
        <authorList>
            <person name="Woo H."/>
        </authorList>
    </citation>
    <scope>NUCLEOTIDE SEQUENCE [LARGE SCALE GENOMIC DNA]</scope>
    <source>
        <strain evidence="10 11">Si-c</strain>
    </source>
</reference>